<dbReference type="Pfam" id="PF18848">
    <property type="entry name" value="baeRF_family6"/>
    <property type="match status" value="1"/>
</dbReference>
<gene>
    <name evidence="2" type="ORF">ACFP1G_10800</name>
</gene>
<feature type="domain" description="Bacterial archaeo-eukaryotic release factor family 6" evidence="1">
    <location>
        <begin position="123"/>
        <end position="255"/>
    </location>
</feature>
<proteinExistence type="predicted"/>
<reference evidence="3" key="1">
    <citation type="journal article" date="2019" name="Int. J. Syst. Evol. Microbiol.">
        <title>The Global Catalogue of Microorganisms (GCM) 10K type strain sequencing project: providing services to taxonomists for standard genome sequencing and annotation.</title>
        <authorList>
            <consortium name="The Broad Institute Genomics Platform"/>
            <consortium name="The Broad Institute Genome Sequencing Center for Infectious Disease"/>
            <person name="Wu L."/>
            <person name="Ma J."/>
        </authorList>
    </citation>
    <scope>NUCLEOTIDE SEQUENCE [LARGE SCALE GENOMIC DNA]</scope>
    <source>
        <strain evidence="3">CCM 8905</strain>
    </source>
</reference>
<dbReference type="Proteomes" id="UP001596254">
    <property type="component" value="Unassembled WGS sequence"/>
</dbReference>
<sequence>MANHFDLHAALTLATKPGPFVTMTLPITGIPNTDRTQFNSLLKQGRSQLTELAPDRVWSAYEPAFAPFTHGALTNGSAMGLLIMAGPTTSYHYWLHSPVMPTLAVTYQPNVLPILQAQDQTSDYDLLLLGRDAFELAQVRGGRAELVNLPIEAPATMAQALGEEVRDRGRWQRSAGVGTHYSGTGSLDTAKAADQRNYFQQVDTYVTQHYSNVAQVPLILVAGANEQGNFRKLSQNAYLEATVRVTQVPNLAAANQTLAALTVGVNRQRYEQAAQIRQDAFAKARQNEQIVMDLGRLATAAVQGQLAKLWIRTEAFQPGHLTAQGAVMTATALSRQNNLYNDLALLVSQLGGEVHLLPAEMMPTSQPIAAQLRLREAVMH</sequence>
<accession>A0ABW1SUS7</accession>
<keyword evidence="3" id="KW-1185">Reference proteome</keyword>
<dbReference type="RefSeq" id="WP_125694701.1">
    <property type="nucleotide sequence ID" value="NZ_JBHSSK010000028.1"/>
</dbReference>
<organism evidence="2 3">
    <name type="scientific">Levilactobacillus tongjiangensis</name>
    <dbReference type="NCBI Taxonomy" id="2486023"/>
    <lineage>
        <taxon>Bacteria</taxon>
        <taxon>Bacillati</taxon>
        <taxon>Bacillota</taxon>
        <taxon>Bacilli</taxon>
        <taxon>Lactobacillales</taxon>
        <taxon>Lactobacillaceae</taxon>
        <taxon>Levilactobacillus</taxon>
    </lineage>
</organism>
<evidence type="ECO:0000259" key="1">
    <source>
        <dbReference type="Pfam" id="PF18848"/>
    </source>
</evidence>
<dbReference type="EMBL" id="JBHSSK010000028">
    <property type="protein sequence ID" value="MFC6207948.1"/>
    <property type="molecule type" value="Genomic_DNA"/>
</dbReference>
<protein>
    <recommendedName>
        <fullName evidence="1">Bacterial archaeo-eukaryotic release factor family 6 domain-containing protein</fullName>
    </recommendedName>
</protein>
<evidence type="ECO:0000313" key="3">
    <source>
        <dbReference type="Proteomes" id="UP001596254"/>
    </source>
</evidence>
<comment type="caution">
    <text evidence="2">The sequence shown here is derived from an EMBL/GenBank/DDBJ whole genome shotgun (WGS) entry which is preliminary data.</text>
</comment>
<evidence type="ECO:0000313" key="2">
    <source>
        <dbReference type="EMBL" id="MFC6207948.1"/>
    </source>
</evidence>
<name>A0ABW1SUS7_9LACO</name>
<dbReference type="InterPro" id="IPR040628">
    <property type="entry name" value="BaeRF_family6"/>
</dbReference>